<evidence type="ECO:0000256" key="7">
    <source>
        <dbReference type="RuleBase" id="RU000461"/>
    </source>
</evidence>
<dbReference type="SUPFAM" id="SSF48264">
    <property type="entry name" value="Cytochrome P450"/>
    <property type="match status" value="1"/>
</dbReference>
<dbReference type="InterPro" id="IPR001128">
    <property type="entry name" value="Cyt_P450"/>
</dbReference>
<sequence length="360" mass="40312">MTRHSAVMEVLTHPQVKKNPKYWRAWRNGEIPPDWQLISWVAADNMLARDDEDHTRLRKLVSKAFTPRRVEKMRGRIEEIVAGLLDGMAAGDGTADVKAQLALPLPMTVISDLFGVEEDSARAELHRRIGMMFDQSITPEQAYENHVGTQKFLGELVARKRDEPGDDMTSALIAARDADNDRLSESELVWTLILIIGAGYETTMNLLTNTVQALLTHRDQLDMILRGEREWSDAIEETLRWNTSIQNVPLRFAAADIEIEGTLVREGDALLVSYGSAGRDELLHAEGADRFDITRQDKTHVSFSHGAHYCLGANLARMELAVALPALWERFPGLELLETDPEQVPSIVSNGVTSLRVRLG</sequence>
<proteinExistence type="inferred from homology"/>
<evidence type="ECO:0000313" key="9">
    <source>
        <dbReference type="Proteomes" id="UP000572635"/>
    </source>
</evidence>
<dbReference type="GO" id="GO:0005506">
    <property type="term" value="F:iron ion binding"/>
    <property type="evidence" value="ECO:0007669"/>
    <property type="project" value="InterPro"/>
</dbReference>
<dbReference type="PANTHER" id="PTHR46696">
    <property type="entry name" value="P450, PUTATIVE (EUROFUNG)-RELATED"/>
    <property type="match status" value="1"/>
</dbReference>
<evidence type="ECO:0000256" key="2">
    <source>
        <dbReference type="ARBA" id="ARBA00022617"/>
    </source>
</evidence>
<dbReference type="FunFam" id="1.10.630.10:FF:000018">
    <property type="entry name" value="Cytochrome P450 monooxygenase"/>
    <property type="match status" value="1"/>
</dbReference>
<evidence type="ECO:0000313" key="8">
    <source>
        <dbReference type="EMBL" id="MBB5433925.1"/>
    </source>
</evidence>
<dbReference type="EMBL" id="JACHDB010000001">
    <property type="protein sequence ID" value="MBB5433925.1"/>
    <property type="molecule type" value="Genomic_DNA"/>
</dbReference>
<dbReference type="GO" id="GO:0020037">
    <property type="term" value="F:heme binding"/>
    <property type="evidence" value="ECO:0007669"/>
    <property type="project" value="InterPro"/>
</dbReference>
<dbReference type="PRINTS" id="PR00385">
    <property type="entry name" value="P450"/>
</dbReference>
<reference evidence="8 9" key="1">
    <citation type="submission" date="2020-08" db="EMBL/GenBank/DDBJ databases">
        <title>Sequencing the genomes of 1000 actinobacteria strains.</title>
        <authorList>
            <person name="Klenk H.-P."/>
        </authorList>
    </citation>
    <scope>NUCLEOTIDE SEQUENCE [LARGE SCALE GENOMIC DNA]</scope>
    <source>
        <strain evidence="8 9">DSM 44551</strain>
    </source>
</reference>
<gene>
    <name evidence="8" type="ORF">HDA36_004009</name>
</gene>
<dbReference type="Proteomes" id="UP000572635">
    <property type="component" value="Unassembled WGS sequence"/>
</dbReference>
<organism evidence="8 9">
    <name type="scientific">Nocardiopsis composta</name>
    <dbReference type="NCBI Taxonomy" id="157465"/>
    <lineage>
        <taxon>Bacteria</taxon>
        <taxon>Bacillati</taxon>
        <taxon>Actinomycetota</taxon>
        <taxon>Actinomycetes</taxon>
        <taxon>Streptosporangiales</taxon>
        <taxon>Nocardiopsidaceae</taxon>
        <taxon>Nocardiopsis</taxon>
    </lineage>
</organism>
<dbReference type="RefSeq" id="WP_184394101.1">
    <property type="nucleotide sequence ID" value="NZ_JACHDB010000001.1"/>
</dbReference>
<keyword evidence="5 7" id="KW-0408">Iron</keyword>
<keyword evidence="2 7" id="KW-0349">Heme</keyword>
<keyword evidence="6 7" id="KW-0503">Monooxygenase</keyword>
<dbReference type="PRINTS" id="PR00359">
    <property type="entry name" value="BP450"/>
</dbReference>
<dbReference type="AlphaFoldDB" id="A0A7W8QP11"/>
<evidence type="ECO:0000256" key="6">
    <source>
        <dbReference type="ARBA" id="ARBA00023033"/>
    </source>
</evidence>
<dbReference type="InterPro" id="IPR002397">
    <property type="entry name" value="Cyt_P450_B"/>
</dbReference>
<dbReference type="PROSITE" id="PS00086">
    <property type="entry name" value="CYTOCHROME_P450"/>
    <property type="match status" value="1"/>
</dbReference>
<keyword evidence="3 7" id="KW-0479">Metal-binding</keyword>
<evidence type="ECO:0000256" key="1">
    <source>
        <dbReference type="ARBA" id="ARBA00010617"/>
    </source>
</evidence>
<protein>
    <submittedName>
        <fullName evidence="8">Cytochrome P450</fullName>
    </submittedName>
</protein>
<dbReference type="GO" id="GO:0016705">
    <property type="term" value="F:oxidoreductase activity, acting on paired donors, with incorporation or reduction of molecular oxygen"/>
    <property type="evidence" value="ECO:0007669"/>
    <property type="project" value="InterPro"/>
</dbReference>
<dbReference type="PANTHER" id="PTHR46696:SF1">
    <property type="entry name" value="CYTOCHROME P450 YJIB-RELATED"/>
    <property type="match status" value="1"/>
</dbReference>
<comment type="similarity">
    <text evidence="1 7">Belongs to the cytochrome P450 family.</text>
</comment>
<dbReference type="CDD" id="cd11029">
    <property type="entry name" value="CYP107-like"/>
    <property type="match status" value="1"/>
</dbReference>
<dbReference type="GO" id="GO:0004497">
    <property type="term" value="F:monooxygenase activity"/>
    <property type="evidence" value="ECO:0007669"/>
    <property type="project" value="UniProtKB-KW"/>
</dbReference>
<dbReference type="Pfam" id="PF00067">
    <property type="entry name" value="p450"/>
    <property type="match status" value="1"/>
</dbReference>
<name>A0A7W8QP11_9ACTN</name>
<evidence type="ECO:0000256" key="5">
    <source>
        <dbReference type="ARBA" id="ARBA00023004"/>
    </source>
</evidence>
<keyword evidence="4 7" id="KW-0560">Oxidoreductase</keyword>
<keyword evidence="9" id="KW-1185">Reference proteome</keyword>
<dbReference type="Gene3D" id="1.10.630.10">
    <property type="entry name" value="Cytochrome P450"/>
    <property type="match status" value="1"/>
</dbReference>
<dbReference type="InterPro" id="IPR017972">
    <property type="entry name" value="Cyt_P450_CS"/>
</dbReference>
<accession>A0A7W8QP11</accession>
<comment type="caution">
    <text evidence="8">The sequence shown here is derived from an EMBL/GenBank/DDBJ whole genome shotgun (WGS) entry which is preliminary data.</text>
</comment>
<dbReference type="InterPro" id="IPR036396">
    <property type="entry name" value="Cyt_P450_sf"/>
</dbReference>
<evidence type="ECO:0000256" key="3">
    <source>
        <dbReference type="ARBA" id="ARBA00022723"/>
    </source>
</evidence>
<evidence type="ECO:0000256" key="4">
    <source>
        <dbReference type="ARBA" id="ARBA00023002"/>
    </source>
</evidence>